<dbReference type="Pfam" id="PF12770">
    <property type="entry name" value="CHAT"/>
    <property type="match status" value="1"/>
</dbReference>
<dbReference type="InterPro" id="IPR007111">
    <property type="entry name" value="NACHT_NTPase"/>
</dbReference>
<organism evidence="3 4">
    <name type="scientific">Candidatus Marithioploca araucensis</name>
    <dbReference type="NCBI Taxonomy" id="70273"/>
    <lineage>
        <taxon>Bacteria</taxon>
        <taxon>Pseudomonadati</taxon>
        <taxon>Pseudomonadota</taxon>
        <taxon>Gammaproteobacteria</taxon>
        <taxon>Thiotrichales</taxon>
        <taxon>Thiotrichaceae</taxon>
        <taxon>Candidatus Marithioploca</taxon>
    </lineage>
</organism>
<feature type="non-terminal residue" evidence="3">
    <location>
        <position position="640"/>
    </location>
</feature>
<evidence type="ECO:0000259" key="1">
    <source>
        <dbReference type="Pfam" id="PF05729"/>
    </source>
</evidence>
<evidence type="ECO:0000313" key="4">
    <source>
        <dbReference type="Proteomes" id="UP001171945"/>
    </source>
</evidence>
<comment type="caution">
    <text evidence="3">The sequence shown here is derived from an EMBL/GenBank/DDBJ whole genome shotgun (WGS) entry which is preliminary data.</text>
</comment>
<dbReference type="Gene3D" id="3.40.50.300">
    <property type="entry name" value="P-loop containing nucleotide triphosphate hydrolases"/>
    <property type="match status" value="1"/>
</dbReference>
<sequence length="640" mass="73391">ILWFPRAGVGTHSGRASVANLTMTTITIREQSNNQNEYKATVSFNRDDLSSCTINNPCTDKQVSDLEWYFKEYPHALDDEDEDKAKSVAASIKKCGRQLFEQVFCNRALTRRYDQEKQVGIQCIEIIGSPAFHSLPWETLHDPDDLQPLALNIPIVRQYTSETRVLNVPQSPIINLLIVTARPNRENDIDYRAISRPLVESLRQAKLRVNITILRPSTYRALKDHLSTRQGYYHIIHLDVHGALQGDNSFVYLDDSKIEATQLAQLLVQHQIPITILNTCESGKQVGITETSLSGKFMEAGMPLVLAMRYRVTVGAAIFFMKTLYQHLFGEGEGHNQSNHDIATAIRYARKTLYNNKERRSTYHELIELEEWIIPVVYQNTPTSLPLRDFRPDEQAEREAYDARDFHPNPEIVGRDLALLEIENKISQRNILLIRGGTGIGKTTLLHHLAWWWQNTYAVDQVFYFGYDEKRWTQKQVLQTIAQSLFGTEKPQSTVVNRLIKERHLLIFDALECINQSEQTALHDFLTRLYHGKSLILIGSQKNVKWLAKGPFKDNLYELSGIDNTSANILMTSTLKRHKISYNNADIRDLYLQVEKNPLLLEIATRAIWKKQTTLLSTLQTAMTETDKQGEAKQYSILHA</sequence>
<feature type="domain" description="NACHT" evidence="1">
    <location>
        <begin position="432"/>
        <end position="568"/>
    </location>
</feature>
<gene>
    <name evidence="3" type="ORF">QUF54_06690</name>
</gene>
<proteinExistence type="predicted"/>
<dbReference type="SUPFAM" id="SSF52540">
    <property type="entry name" value="P-loop containing nucleoside triphosphate hydrolases"/>
    <property type="match status" value="1"/>
</dbReference>
<feature type="domain" description="CHAT" evidence="2">
    <location>
        <begin position="94"/>
        <end position="364"/>
    </location>
</feature>
<dbReference type="InterPro" id="IPR024983">
    <property type="entry name" value="CHAT_dom"/>
</dbReference>
<protein>
    <submittedName>
        <fullName evidence="3">CHAT domain-containing protein</fullName>
    </submittedName>
</protein>
<reference evidence="3" key="1">
    <citation type="submission" date="2023-06" db="EMBL/GenBank/DDBJ databases">
        <title>Uncultivated large filamentous bacteria from sulfidic sediments reveal new species and different genomic features in energy metabolism and defense.</title>
        <authorList>
            <person name="Fonseca A."/>
        </authorList>
    </citation>
    <scope>NUCLEOTIDE SEQUENCE</scope>
    <source>
        <strain evidence="3">HSG4</strain>
    </source>
</reference>
<name>A0ABT7VTW2_9GAMM</name>
<dbReference type="EMBL" id="JAUCGM010000406">
    <property type="protein sequence ID" value="MDM8563022.1"/>
    <property type="molecule type" value="Genomic_DNA"/>
</dbReference>
<dbReference type="Proteomes" id="UP001171945">
    <property type="component" value="Unassembled WGS sequence"/>
</dbReference>
<dbReference type="InterPro" id="IPR027417">
    <property type="entry name" value="P-loop_NTPase"/>
</dbReference>
<evidence type="ECO:0000313" key="3">
    <source>
        <dbReference type="EMBL" id="MDM8563022.1"/>
    </source>
</evidence>
<accession>A0ABT7VTW2</accession>
<keyword evidence="4" id="KW-1185">Reference proteome</keyword>
<evidence type="ECO:0000259" key="2">
    <source>
        <dbReference type="Pfam" id="PF12770"/>
    </source>
</evidence>
<feature type="non-terminal residue" evidence="3">
    <location>
        <position position="1"/>
    </location>
</feature>
<dbReference type="Pfam" id="PF05729">
    <property type="entry name" value="NACHT"/>
    <property type="match status" value="1"/>
</dbReference>